<evidence type="ECO:0000259" key="6">
    <source>
        <dbReference type="PROSITE" id="PS50893"/>
    </source>
</evidence>
<feature type="compositionally biased region" description="Polar residues" evidence="5">
    <location>
        <begin position="325"/>
        <end position="335"/>
    </location>
</feature>
<keyword evidence="8" id="KW-1185">Reference proteome</keyword>
<evidence type="ECO:0000256" key="4">
    <source>
        <dbReference type="ARBA" id="ARBA00022840"/>
    </source>
</evidence>
<dbReference type="InterPro" id="IPR027417">
    <property type="entry name" value="P-loop_NTPase"/>
</dbReference>
<evidence type="ECO:0000256" key="5">
    <source>
        <dbReference type="SAM" id="MobiDB-lite"/>
    </source>
</evidence>
<dbReference type="EMBL" id="CP035495">
    <property type="protein sequence ID" value="QAY62569.1"/>
    <property type="molecule type" value="Genomic_DNA"/>
</dbReference>
<dbReference type="Proteomes" id="UP000291758">
    <property type="component" value="Chromosome"/>
</dbReference>
<dbReference type="SUPFAM" id="SSF52540">
    <property type="entry name" value="P-loop containing nucleoside triphosphate hydrolases"/>
    <property type="match status" value="1"/>
</dbReference>
<keyword evidence="3" id="KW-0547">Nucleotide-binding</keyword>
<comment type="similarity">
    <text evidence="1">Belongs to the ABC transporter superfamily.</text>
</comment>
<feature type="region of interest" description="Disordered" evidence="5">
    <location>
        <begin position="302"/>
        <end position="335"/>
    </location>
</feature>
<evidence type="ECO:0000256" key="3">
    <source>
        <dbReference type="ARBA" id="ARBA00022741"/>
    </source>
</evidence>
<dbReference type="InterPro" id="IPR003593">
    <property type="entry name" value="AAA+_ATPase"/>
</dbReference>
<name>A0A4P6EMQ9_9MICO</name>
<dbReference type="PANTHER" id="PTHR43335">
    <property type="entry name" value="ABC TRANSPORTER, ATP-BINDING PROTEIN"/>
    <property type="match status" value="1"/>
</dbReference>
<keyword evidence="4 7" id="KW-0067">ATP-binding</keyword>
<dbReference type="Gene3D" id="3.40.50.300">
    <property type="entry name" value="P-loop containing nucleotide triphosphate hydrolases"/>
    <property type="match status" value="1"/>
</dbReference>
<proteinExistence type="inferred from homology"/>
<dbReference type="PANTHER" id="PTHR43335:SF4">
    <property type="entry name" value="ABC TRANSPORTER, ATP-BINDING PROTEIN"/>
    <property type="match status" value="1"/>
</dbReference>
<protein>
    <submittedName>
        <fullName evidence="7">ATP-binding cassette domain-containing protein</fullName>
    </submittedName>
</protein>
<organism evidence="7 8">
    <name type="scientific">Xylanimonas allomyrinae</name>
    <dbReference type="NCBI Taxonomy" id="2509459"/>
    <lineage>
        <taxon>Bacteria</taxon>
        <taxon>Bacillati</taxon>
        <taxon>Actinomycetota</taxon>
        <taxon>Actinomycetes</taxon>
        <taxon>Micrococcales</taxon>
        <taxon>Promicromonosporaceae</taxon>
        <taxon>Xylanimonas</taxon>
    </lineage>
</organism>
<feature type="domain" description="ABC transporter" evidence="6">
    <location>
        <begin position="2"/>
        <end position="227"/>
    </location>
</feature>
<dbReference type="Pfam" id="PF00005">
    <property type="entry name" value="ABC_tran"/>
    <property type="match status" value="1"/>
</dbReference>
<gene>
    <name evidence="7" type="ORF">ET495_04125</name>
</gene>
<dbReference type="OrthoDB" id="9804819at2"/>
<dbReference type="InterPro" id="IPR003439">
    <property type="entry name" value="ABC_transporter-like_ATP-bd"/>
</dbReference>
<accession>A0A4P6EMQ9</accession>
<dbReference type="KEGG" id="xyl:ET495_04125"/>
<dbReference type="GO" id="GO:0016887">
    <property type="term" value="F:ATP hydrolysis activity"/>
    <property type="evidence" value="ECO:0007669"/>
    <property type="project" value="InterPro"/>
</dbReference>
<keyword evidence="2" id="KW-0813">Transport</keyword>
<evidence type="ECO:0000256" key="1">
    <source>
        <dbReference type="ARBA" id="ARBA00005417"/>
    </source>
</evidence>
<dbReference type="AlphaFoldDB" id="A0A4P6EMQ9"/>
<sequence length="335" mass="34961">MIESHGLTKRFGQKIAVEGATFTARPGAVTGFLGPNGAGKSTTMRMVMGLDRPTAGTVTVNGKPYAQHRRPLHEVGGLLEAKAVHPGRTARQHLQALAASHGIPRRRVEDVLEQTGLASAAGLRVKGFSLGMGQRLGIATALLGDPSTVILDEPVNGLDPEGVQWVRNLARSLAQEGRTVFLSSHLMSEVEETADHVVVIGRGRILADEPLQGLVERFSRKIVRVRSPQADELAALLQRGDAQVTATGEPGLLEVTGADAAEIGAAAAATAGRVVLHELTPMSSTLEEAFMELTADAVEYRTDARDPGDGARPPGGPPAAAGPENASTTLKGANA</sequence>
<evidence type="ECO:0000313" key="7">
    <source>
        <dbReference type="EMBL" id="QAY62569.1"/>
    </source>
</evidence>
<dbReference type="GO" id="GO:0005524">
    <property type="term" value="F:ATP binding"/>
    <property type="evidence" value="ECO:0007669"/>
    <property type="project" value="UniProtKB-KW"/>
</dbReference>
<dbReference type="PROSITE" id="PS50893">
    <property type="entry name" value="ABC_TRANSPORTER_2"/>
    <property type="match status" value="1"/>
</dbReference>
<dbReference type="RefSeq" id="WP_129202824.1">
    <property type="nucleotide sequence ID" value="NZ_CP035495.1"/>
</dbReference>
<evidence type="ECO:0000313" key="8">
    <source>
        <dbReference type="Proteomes" id="UP000291758"/>
    </source>
</evidence>
<reference evidence="7 8" key="1">
    <citation type="submission" date="2019-01" db="EMBL/GenBank/DDBJ databases">
        <title>Genome sequencing of strain 2JSPR-7.</title>
        <authorList>
            <person name="Heo J."/>
            <person name="Kim S.-J."/>
            <person name="Kim J.-S."/>
            <person name="Hong S.-B."/>
            <person name="Kwon S.-W."/>
        </authorList>
    </citation>
    <scope>NUCLEOTIDE SEQUENCE [LARGE SCALE GENOMIC DNA]</scope>
    <source>
        <strain evidence="7 8">2JSPR-7</strain>
    </source>
</reference>
<dbReference type="SMART" id="SM00382">
    <property type="entry name" value="AAA"/>
    <property type="match status" value="1"/>
</dbReference>
<evidence type="ECO:0000256" key="2">
    <source>
        <dbReference type="ARBA" id="ARBA00022448"/>
    </source>
</evidence>